<comment type="similarity">
    <text evidence="2">Belongs to the universal ribosomal protein uL4 family.</text>
</comment>
<evidence type="ECO:0000256" key="3">
    <source>
        <dbReference type="ARBA" id="ARBA00022980"/>
    </source>
</evidence>
<dbReference type="InterPro" id="IPR023574">
    <property type="entry name" value="Ribosomal_uL4_dom_sf"/>
</dbReference>
<evidence type="ECO:0000256" key="4">
    <source>
        <dbReference type="ARBA" id="ARBA00023128"/>
    </source>
</evidence>
<feature type="region of interest" description="Disordered" evidence="8">
    <location>
        <begin position="35"/>
        <end position="54"/>
    </location>
</feature>
<dbReference type="KEGG" id="bgt:106056908"/>
<feature type="compositionally biased region" description="Polar residues" evidence="8">
    <location>
        <begin position="35"/>
        <end position="45"/>
    </location>
</feature>
<organism evidence="9 10">
    <name type="scientific">Biomphalaria glabrata</name>
    <name type="common">Bloodfluke planorb</name>
    <name type="synonym">Freshwater snail</name>
    <dbReference type="NCBI Taxonomy" id="6526"/>
    <lineage>
        <taxon>Eukaryota</taxon>
        <taxon>Metazoa</taxon>
        <taxon>Spiralia</taxon>
        <taxon>Lophotrochozoa</taxon>
        <taxon>Mollusca</taxon>
        <taxon>Gastropoda</taxon>
        <taxon>Heterobranchia</taxon>
        <taxon>Euthyneura</taxon>
        <taxon>Panpulmonata</taxon>
        <taxon>Hygrophila</taxon>
        <taxon>Lymnaeoidea</taxon>
        <taxon>Planorbidae</taxon>
        <taxon>Biomphalaria</taxon>
    </lineage>
</organism>
<reference evidence="9" key="1">
    <citation type="submission" date="2020-05" db="UniProtKB">
        <authorList>
            <consortium name="EnsemblMetazoa"/>
        </authorList>
    </citation>
    <scope>IDENTIFICATION</scope>
    <source>
        <strain evidence="9">BB02</strain>
    </source>
</reference>
<keyword evidence="3" id="KW-0689">Ribosomal protein</keyword>
<dbReference type="Pfam" id="PF00573">
    <property type="entry name" value="Ribosomal_L4"/>
    <property type="match status" value="1"/>
</dbReference>
<evidence type="ECO:0000313" key="9">
    <source>
        <dbReference type="EnsemblMetazoa" id="BGLB023829-PA"/>
    </source>
</evidence>
<evidence type="ECO:0000256" key="1">
    <source>
        <dbReference type="ARBA" id="ARBA00004173"/>
    </source>
</evidence>
<evidence type="ECO:0000256" key="2">
    <source>
        <dbReference type="ARBA" id="ARBA00010528"/>
    </source>
</evidence>
<protein>
    <recommendedName>
        <fullName evidence="6">Large ribosomal subunit protein uL4m</fullName>
    </recommendedName>
    <alternativeName>
        <fullName evidence="7">39S ribosomal protein L4, mitochondrial</fullName>
    </alternativeName>
</protein>
<sequence>MAVSKYMKLVARQGLYCKIKLREFSSSSCRLQEVTTPVSSSSEQNAAPVETKEGPQILSRSLKFPVDHTHPRLAWLDSMSSIESKKLGLLDLHPDIFATYPRVDLLHKNVHWQKMYRYINYNFEPSRAEMPGGGRKPWPQKGLGKARAGSIRSPLFIQGAKAFGPRGPINYFFMLPRSQRATGLRVALTCKYTQNDLVIVDNFDIPTADPDFLSEMADVRFWGHSILFVDDSDVMPEKISEAVHQICGFNLMPAYGLNVFSMLKHETLVLTLAALERIEGKLLEELHTTAVETKYVNKLRPEDFRTRPKVDSTMYKSFTKPLEF</sequence>
<evidence type="ECO:0000256" key="7">
    <source>
        <dbReference type="ARBA" id="ARBA00082711"/>
    </source>
</evidence>
<dbReference type="VEuPathDB" id="VectorBase:BGLAX_044579"/>
<dbReference type="FunFam" id="3.40.1370.10:FF:000005">
    <property type="entry name" value="39S ribosomal protein L4, mitochondrial"/>
    <property type="match status" value="1"/>
</dbReference>
<dbReference type="EnsemblMetazoa" id="BGLB023829-RA">
    <property type="protein sequence ID" value="BGLB023829-PA"/>
    <property type="gene ID" value="BGLB023829"/>
</dbReference>
<evidence type="ECO:0000256" key="5">
    <source>
        <dbReference type="ARBA" id="ARBA00023274"/>
    </source>
</evidence>
<dbReference type="VEuPathDB" id="VectorBase:BGLB023829"/>
<keyword evidence="4" id="KW-0496">Mitochondrion</keyword>
<dbReference type="Proteomes" id="UP000076420">
    <property type="component" value="Unassembled WGS sequence"/>
</dbReference>
<dbReference type="PANTHER" id="PTHR10746">
    <property type="entry name" value="50S RIBOSOMAL PROTEIN L4"/>
    <property type="match status" value="1"/>
</dbReference>
<evidence type="ECO:0000313" key="10">
    <source>
        <dbReference type="Proteomes" id="UP000076420"/>
    </source>
</evidence>
<proteinExistence type="inferred from homology"/>
<evidence type="ECO:0000256" key="6">
    <source>
        <dbReference type="ARBA" id="ARBA00040565"/>
    </source>
</evidence>
<dbReference type="Gene3D" id="3.40.1370.10">
    <property type="match status" value="1"/>
</dbReference>
<dbReference type="GO" id="GO:0003735">
    <property type="term" value="F:structural constituent of ribosome"/>
    <property type="evidence" value="ECO:0007669"/>
    <property type="project" value="InterPro"/>
</dbReference>
<dbReference type="SUPFAM" id="SSF52166">
    <property type="entry name" value="Ribosomal protein L4"/>
    <property type="match status" value="1"/>
</dbReference>
<dbReference type="PANTHER" id="PTHR10746:SF6">
    <property type="entry name" value="LARGE RIBOSOMAL SUBUNIT PROTEIN UL4M"/>
    <property type="match status" value="1"/>
</dbReference>
<name>A0A2C9KUX9_BIOGL</name>
<keyword evidence="5" id="KW-0687">Ribonucleoprotein</keyword>
<dbReference type="InterPro" id="IPR002136">
    <property type="entry name" value="Ribosomal_uL4"/>
</dbReference>
<evidence type="ECO:0000256" key="8">
    <source>
        <dbReference type="SAM" id="MobiDB-lite"/>
    </source>
</evidence>
<gene>
    <name evidence="9" type="primary">106056908</name>
</gene>
<dbReference type="OrthoDB" id="275876at2759"/>
<dbReference type="GO" id="GO:0005743">
    <property type="term" value="C:mitochondrial inner membrane"/>
    <property type="evidence" value="ECO:0007669"/>
    <property type="project" value="UniProtKB-ARBA"/>
</dbReference>
<dbReference type="GO" id="GO:0006412">
    <property type="term" value="P:translation"/>
    <property type="evidence" value="ECO:0007669"/>
    <property type="project" value="InterPro"/>
</dbReference>
<dbReference type="GO" id="GO:1990904">
    <property type="term" value="C:ribonucleoprotein complex"/>
    <property type="evidence" value="ECO:0007669"/>
    <property type="project" value="UniProtKB-KW"/>
</dbReference>
<dbReference type="AlphaFoldDB" id="A0A2C9KUX9"/>
<dbReference type="STRING" id="6526.A0A2C9KUX9"/>
<comment type="subcellular location">
    <subcellularLocation>
        <location evidence="1">Mitochondrion</location>
    </subcellularLocation>
</comment>
<dbReference type="InterPro" id="IPR013005">
    <property type="entry name" value="Ribosomal_uL4-like"/>
</dbReference>
<dbReference type="GO" id="GO:0005840">
    <property type="term" value="C:ribosome"/>
    <property type="evidence" value="ECO:0007669"/>
    <property type="project" value="UniProtKB-KW"/>
</dbReference>
<accession>A0A2C9KUX9</accession>